<dbReference type="SUPFAM" id="SSF103481">
    <property type="entry name" value="Multidrug resistance efflux transporter EmrE"/>
    <property type="match status" value="1"/>
</dbReference>
<accession>A0ABS0SDS1</accession>
<comment type="caution">
    <text evidence="3">The sequence shown here is derived from an EMBL/GenBank/DDBJ whole genome shotgun (WGS) entry which is preliminary data.</text>
</comment>
<feature type="transmembrane region" description="Helical" evidence="1">
    <location>
        <begin position="207"/>
        <end position="225"/>
    </location>
</feature>
<keyword evidence="1" id="KW-0812">Transmembrane</keyword>
<feature type="transmembrane region" description="Helical" evidence="1">
    <location>
        <begin position="177"/>
        <end position="195"/>
    </location>
</feature>
<evidence type="ECO:0000313" key="4">
    <source>
        <dbReference type="Proteomes" id="UP000601789"/>
    </source>
</evidence>
<feature type="transmembrane region" description="Helical" evidence="1">
    <location>
        <begin position="146"/>
        <end position="165"/>
    </location>
</feature>
<feature type="transmembrane region" description="Helical" evidence="1">
    <location>
        <begin position="237"/>
        <end position="255"/>
    </location>
</feature>
<reference evidence="3 4" key="1">
    <citation type="submission" date="2020-10" db="EMBL/GenBank/DDBJ databases">
        <title>Aquamicrobium zhengzhouensis sp. nov., a exopolysaccharide producing bacterium isolated from farmland soil.</title>
        <authorList>
            <person name="Wang X."/>
        </authorList>
    </citation>
    <scope>NUCLEOTIDE SEQUENCE [LARGE SCALE GENOMIC DNA]</scope>
    <source>
        <strain evidence="4">cd-1</strain>
    </source>
</reference>
<proteinExistence type="predicted"/>
<dbReference type="PANTHER" id="PTHR22911:SF76">
    <property type="entry name" value="EAMA DOMAIN-CONTAINING PROTEIN"/>
    <property type="match status" value="1"/>
</dbReference>
<keyword evidence="1" id="KW-1133">Transmembrane helix</keyword>
<keyword evidence="1" id="KW-0472">Membrane</keyword>
<sequence length="291" mass="31012">MARATLIGFSAVIMWSLLALLTAESGNVPPFQLSAITFAIGTIVGLIMRGFMPSQDHPPIPPIVWLIGIAGLFGYHYFYYTALRNAPAVEASLIAYLWPLLIVVGSALLPGERLRWFHVAGAALGLAGAFLIVTRGGTLSFDPQFAFGYAMAALCAVTWSSYSLLSRRFPSVPTSIVTWFCAATALLSLLCHLFLEETIWPQGIGQWLAVAGLGLMPVGAAFYAWDHGVKRGNIQVLGAASYAAPLLSTIVLIIAGAAEASLYILAACLFITVGAVLAAKSMLFGRRTEEN</sequence>
<feature type="domain" description="EamA" evidence="2">
    <location>
        <begin position="147"/>
        <end position="278"/>
    </location>
</feature>
<organism evidence="3 4">
    <name type="scientific">Aquamicrobium zhengzhouense</name>
    <dbReference type="NCBI Taxonomy" id="2781738"/>
    <lineage>
        <taxon>Bacteria</taxon>
        <taxon>Pseudomonadati</taxon>
        <taxon>Pseudomonadota</taxon>
        <taxon>Alphaproteobacteria</taxon>
        <taxon>Hyphomicrobiales</taxon>
        <taxon>Phyllobacteriaceae</taxon>
        <taxon>Aquamicrobium</taxon>
    </lineage>
</organism>
<evidence type="ECO:0000313" key="3">
    <source>
        <dbReference type="EMBL" id="MBI1621447.1"/>
    </source>
</evidence>
<keyword evidence="4" id="KW-1185">Reference proteome</keyword>
<evidence type="ECO:0000256" key="1">
    <source>
        <dbReference type="SAM" id="Phobius"/>
    </source>
</evidence>
<evidence type="ECO:0000259" key="2">
    <source>
        <dbReference type="Pfam" id="PF00892"/>
    </source>
</evidence>
<dbReference type="InterPro" id="IPR000620">
    <property type="entry name" value="EamA_dom"/>
</dbReference>
<feature type="transmembrane region" description="Helical" evidence="1">
    <location>
        <begin position="261"/>
        <end position="279"/>
    </location>
</feature>
<dbReference type="RefSeq" id="WP_198476848.1">
    <property type="nucleotide sequence ID" value="NZ_JADGMQ010000008.1"/>
</dbReference>
<feature type="transmembrane region" description="Helical" evidence="1">
    <location>
        <begin position="35"/>
        <end position="51"/>
    </location>
</feature>
<feature type="transmembrane region" description="Helical" evidence="1">
    <location>
        <begin position="63"/>
        <end position="79"/>
    </location>
</feature>
<protein>
    <submittedName>
        <fullName evidence="3">EamA family transporter</fullName>
    </submittedName>
</protein>
<dbReference type="PANTHER" id="PTHR22911">
    <property type="entry name" value="ACYL-MALONYL CONDENSING ENZYME-RELATED"/>
    <property type="match status" value="1"/>
</dbReference>
<dbReference type="Pfam" id="PF00892">
    <property type="entry name" value="EamA"/>
    <property type="match status" value="2"/>
</dbReference>
<name>A0ABS0SDS1_9HYPH</name>
<dbReference type="EMBL" id="JADGMQ010000008">
    <property type="protein sequence ID" value="MBI1621447.1"/>
    <property type="molecule type" value="Genomic_DNA"/>
</dbReference>
<feature type="domain" description="EamA" evidence="2">
    <location>
        <begin position="5"/>
        <end position="134"/>
    </location>
</feature>
<feature type="transmembrane region" description="Helical" evidence="1">
    <location>
        <begin position="116"/>
        <end position="134"/>
    </location>
</feature>
<gene>
    <name evidence="3" type="ORF">IOD40_12330</name>
</gene>
<dbReference type="Proteomes" id="UP000601789">
    <property type="component" value="Unassembled WGS sequence"/>
</dbReference>
<feature type="transmembrane region" description="Helical" evidence="1">
    <location>
        <begin position="91"/>
        <end position="109"/>
    </location>
</feature>
<dbReference type="InterPro" id="IPR037185">
    <property type="entry name" value="EmrE-like"/>
</dbReference>